<keyword evidence="4" id="KW-0143">Chaperone</keyword>
<dbReference type="Proteomes" id="UP000222862">
    <property type="component" value="Unassembled WGS sequence"/>
</dbReference>
<evidence type="ECO:0000256" key="2">
    <source>
        <dbReference type="ARBA" id="ARBA00022741"/>
    </source>
</evidence>
<dbReference type="SUPFAM" id="SSF100920">
    <property type="entry name" value="Heat shock protein 70kD (HSP70), peptide-binding domain"/>
    <property type="match status" value="1"/>
</dbReference>
<dbReference type="PROSITE" id="PS01036">
    <property type="entry name" value="HSP70_3"/>
    <property type="match status" value="1"/>
</dbReference>
<evidence type="ECO:0000313" key="7">
    <source>
        <dbReference type="EMBL" id="PGH22353.1"/>
    </source>
</evidence>
<organism evidence="7 8">
    <name type="scientific">Fusobacterium nucleatum subsp. polymorphum</name>
    <name type="common">Fusobacterium polymorphum</name>
    <dbReference type="NCBI Taxonomy" id="76857"/>
    <lineage>
        <taxon>Bacteria</taxon>
        <taxon>Fusobacteriati</taxon>
        <taxon>Fusobacteriota</taxon>
        <taxon>Fusobacteriia</taxon>
        <taxon>Fusobacteriales</taxon>
        <taxon>Fusobacteriaceae</taxon>
        <taxon>Fusobacterium</taxon>
    </lineage>
</organism>
<dbReference type="PANTHER" id="PTHR19375">
    <property type="entry name" value="HEAT SHOCK PROTEIN 70KDA"/>
    <property type="match status" value="1"/>
</dbReference>
<dbReference type="Gene3D" id="3.90.640.10">
    <property type="entry name" value="Actin, Chain A, domain 4"/>
    <property type="match status" value="1"/>
</dbReference>
<sequence length="545" mass="60248">MAKIIGIDLGTTTSLVSYLKNGKPEIIPNKLGKRLTDSVVGVDKYGTIIVGEEAKRILNGTKIEEIKRSMGTNKIVKLGDKEYSPEEISAEILKKLKEEAEDFLGEEIDEAVITVPAMFNSIQKAATIKAGELAGLKVERIISEPTAAAMAYGIENMEKYQKILVYDFGGGTFDVSILELDDGILDVIATSGDNYLGGKDIDEILIKNISAKIKNDVEKIKLKLEVEEAKKRLSTLMGTDIIVPELNIDYELKREKFEELISPLVNKTIDFIDKALSSTKLKREDINVVLLVGGTTRIPLVQETLKKIFGSKVKKFTDPQEAVALGAGVQAGIKSSEISSEDGLIITDICNYSLGVASIGEYQGIIMPDTFSVIIPKNSNLPCTKSDTYCTAVDDQTSVNIKVYQGENKLVYENLFLSEFRVEGIPKNKAGAEAIEITFGYNINDILTVEAKILSTGVTKLIKIELNNKNKENSDKKGSTYKNSSYYSDYKIIMEMAEDKMSKLSETNREKVSNLLEKMKEMLVSENKEELDKLDSTLTDLLFEV</sequence>
<dbReference type="InterPro" id="IPR018181">
    <property type="entry name" value="Heat_shock_70_CS"/>
</dbReference>
<name>A0A2B7YMW5_FUSNP</name>
<comment type="caution">
    <text evidence="7">The sequence shown here is derived from an EMBL/GenBank/DDBJ whole genome shotgun (WGS) entry which is preliminary data.</text>
</comment>
<dbReference type="AlphaFoldDB" id="A0A2B7YMW5"/>
<feature type="coiled-coil region" evidence="6">
    <location>
        <begin position="494"/>
        <end position="529"/>
    </location>
</feature>
<dbReference type="GO" id="GO:0140662">
    <property type="term" value="F:ATP-dependent protein folding chaperone"/>
    <property type="evidence" value="ECO:0007669"/>
    <property type="project" value="InterPro"/>
</dbReference>
<keyword evidence="2 5" id="KW-0547">Nucleotide-binding</keyword>
<dbReference type="InterPro" id="IPR029047">
    <property type="entry name" value="HSP70_peptide-bd_sf"/>
</dbReference>
<dbReference type="SUPFAM" id="SSF53067">
    <property type="entry name" value="Actin-like ATPase domain"/>
    <property type="match status" value="2"/>
</dbReference>
<protein>
    <submittedName>
        <fullName evidence="7">Uncharacterized protein</fullName>
    </submittedName>
</protein>
<dbReference type="InterPro" id="IPR013126">
    <property type="entry name" value="Hsp_70_fam"/>
</dbReference>
<evidence type="ECO:0000313" key="8">
    <source>
        <dbReference type="Proteomes" id="UP000222862"/>
    </source>
</evidence>
<dbReference type="PRINTS" id="PR00301">
    <property type="entry name" value="HEATSHOCK70"/>
</dbReference>
<dbReference type="EMBL" id="NJGI01000001">
    <property type="protein sequence ID" value="PGH22353.1"/>
    <property type="molecule type" value="Genomic_DNA"/>
</dbReference>
<accession>A0A2B7YMW5</accession>
<dbReference type="Pfam" id="PF00012">
    <property type="entry name" value="HSP70"/>
    <property type="match status" value="2"/>
</dbReference>
<dbReference type="GO" id="GO:0005524">
    <property type="term" value="F:ATP binding"/>
    <property type="evidence" value="ECO:0007669"/>
    <property type="project" value="UniProtKB-KW"/>
</dbReference>
<reference evidence="7 8" key="1">
    <citation type="submission" date="2017-06" db="EMBL/GenBank/DDBJ databases">
        <title>Genome sequencing of Fusobacterium nucleatum subsp. polymorphum KCOM 1232 (=ChDC F37).</title>
        <authorList>
            <person name="Kook J.-K."/>
            <person name="Park S.-N."/>
            <person name="Lim Y.K."/>
            <person name="Roh H."/>
        </authorList>
    </citation>
    <scope>NUCLEOTIDE SEQUENCE [LARGE SCALE GENOMIC DNA]</scope>
    <source>
        <strain evidence="8">KCOM 1232 ( ChDC F37)</strain>
    </source>
</reference>
<dbReference type="FunFam" id="3.30.420.40:FF:000071">
    <property type="entry name" value="Molecular chaperone DnaK"/>
    <property type="match status" value="1"/>
</dbReference>
<evidence type="ECO:0000256" key="6">
    <source>
        <dbReference type="SAM" id="Coils"/>
    </source>
</evidence>
<keyword evidence="6" id="KW-0175">Coiled coil</keyword>
<keyword evidence="3 5" id="KW-0067">ATP-binding</keyword>
<dbReference type="Gene3D" id="3.30.420.40">
    <property type="match status" value="2"/>
</dbReference>
<evidence type="ECO:0000256" key="4">
    <source>
        <dbReference type="ARBA" id="ARBA00023186"/>
    </source>
</evidence>
<dbReference type="Gene3D" id="2.60.34.10">
    <property type="entry name" value="Substrate Binding Domain Of DNAk, Chain A, domain 1"/>
    <property type="match status" value="1"/>
</dbReference>
<dbReference type="PROSITE" id="PS00329">
    <property type="entry name" value="HSP70_2"/>
    <property type="match status" value="1"/>
</dbReference>
<evidence type="ECO:0000256" key="3">
    <source>
        <dbReference type="ARBA" id="ARBA00022840"/>
    </source>
</evidence>
<proteinExistence type="inferred from homology"/>
<dbReference type="PROSITE" id="PS00297">
    <property type="entry name" value="HSP70_1"/>
    <property type="match status" value="1"/>
</dbReference>
<comment type="similarity">
    <text evidence="1 5">Belongs to the heat shock protein 70 family.</text>
</comment>
<dbReference type="RefSeq" id="WP_098702432.1">
    <property type="nucleotide sequence ID" value="NZ_JAYFGG010000001.1"/>
</dbReference>
<evidence type="ECO:0000256" key="1">
    <source>
        <dbReference type="ARBA" id="ARBA00007381"/>
    </source>
</evidence>
<evidence type="ECO:0000256" key="5">
    <source>
        <dbReference type="RuleBase" id="RU003322"/>
    </source>
</evidence>
<dbReference type="InterPro" id="IPR043129">
    <property type="entry name" value="ATPase_NBD"/>
</dbReference>
<gene>
    <name evidence="7" type="ORF">RN96_04195</name>
</gene>